<evidence type="ECO:0000256" key="1">
    <source>
        <dbReference type="SAM" id="MobiDB-lite"/>
    </source>
</evidence>
<dbReference type="WBParaSite" id="SSTP_0001246800.1">
    <property type="protein sequence ID" value="SSTP_0001246800.1"/>
    <property type="gene ID" value="SSTP_0001246800"/>
</dbReference>
<dbReference type="Proteomes" id="UP000035681">
    <property type="component" value="Unplaced"/>
</dbReference>
<dbReference type="InterPro" id="IPR035892">
    <property type="entry name" value="C2_domain_sf"/>
</dbReference>
<evidence type="ECO:0000313" key="4">
    <source>
        <dbReference type="WBParaSite" id="TCONS_00016522.p1"/>
    </source>
</evidence>
<dbReference type="AlphaFoldDB" id="A0A0K0ESN9"/>
<dbReference type="SUPFAM" id="SSF49562">
    <property type="entry name" value="C2 domain (Calcium/lipid-binding domain, CaLB)"/>
    <property type="match status" value="1"/>
</dbReference>
<proteinExistence type="predicted"/>
<dbReference type="Gene3D" id="2.60.40.150">
    <property type="entry name" value="C2 domain"/>
    <property type="match status" value="1"/>
</dbReference>
<sequence>MDRLAACHVMHGFLNIHKEAKKRNNSSLYNHTRKSNHRSHSLSERKGVISTFKDENKKYSQNHYRNHKGNDSYNEDEDDTFNSIFHRVLDYSTNDNNFYHHQIETLLDPVQKMTFKQSSSYKLPNYHSDIFSSPRYYSKNFHNSQNNLKCGYLFLSINFSQTRNELSVYIEKGANLLISQPHKKSVSYIKVVLIQNHQFVNCAKSETFISKPFIHFDKTFNFKLTKNQPILSLLILVIQKSNNSEERELGHLIFCDEDQPNNQLQDIKYDNEKKKYFISNTINQYSINEVSQQNKMIPLSNYIRGKKLFNQNDCLLNEYHSRLENKICNWFKLSNKW</sequence>
<keyword evidence="2" id="KW-1185">Reference proteome</keyword>
<accession>A0A0K0ESN9</accession>
<protein>
    <submittedName>
        <fullName evidence="4">C2 domain-containing protein</fullName>
    </submittedName>
    <submittedName>
        <fullName evidence="3">C2 tensin-type domain-containing protein</fullName>
    </submittedName>
</protein>
<evidence type="ECO:0000313" key="2">
    <source>
        <dbReference type="Proteomes" id="UP000035681"/>
    </source>
</evidence>
<feature type="region of interest" description="Disordered" evidence="1">
    <location>
        <begin position="29"/>
        <end position="75"/>
    </location>
</feature>
<organism evidence="3">
    <name type="scientific">Strongyloides stercoralis</name>
    <name type="common">Threadworm</name>
    <dbReference type="NCBI Taxonomy" id="6248"/>
    <lineage>
        <taxon>Eukaryota</taxon>
        <taxon>Metazoa</taxon>
        <taxon>Ecdysozoa</taxon>
        <taxon>Nematoda</taxon>
        <taxon>Chromadorea</taxon>
        <taxon>Rhabditida</taxon>
        <taxon>Tylenchina</taxon>
        <taxon>Panagrolaimomorpha</taxon>
        <taxon>Strongyloidoidea</taxon>
        <taxon>Strongyloididae</taxon>
        <taxon>Strongyloides</taxon>
    </lineage>
</organism>
<evidence type="ECO:0000313" key="3">
    <source>
        <dbReference type="WBParaSite" id="SSTP_0001246800.1"/>
    </source>
</evidence>
<feature type="compositionally biased region" description="Basic and acidic residues" evidence="1">
    <location>
        <begin position="41"/>
        <end position="58"/>
    </location>
</feature>
<feature type="compositionally biased region" description="Basic residues" evidence="1">
    <location>
        <begin position="31"/>
        <end position="40"/>
    </location>
</feature>
<dbReference type="WBParaSite" id="TCONS_00016522.p1">
    <property type="protein sequence ID" value="TCONS_00016522.p1"/>
    <property type="gene ID" value="XLOC_011119"/>
</dbReference>
<name>A0A0K0ESN9_STRER</name>
<reference evidence="3" key="1">
    <citation type="submission" date="2015-08" db="UniProtKB">
        <authorList>
            <consortium name="WormBaseParasite"/>
        </authorList>
    </citation>
    <scope>IDENTIFICATION</scope>
</reference>